<dbReference type="InterPro" id="IPR006016">
    <property type="entry name" value="UspA"/>
</dbReference>
<gene>
    <name evidence="3" type="ORF">GCM10023349_27080</name>
</gene>
<protein>
    <submittedName>
        <fullName evidence="3">Universal stress protein</fullName>
    </submittedName>
</protein>
<dbReference type="SUPFAM" id="SSF52402">
    <property type="entry name" value="Adenine nucleotide alpha hydrolases-like"/>
    <property type="match status" value="2"/>
</dbReference>
<dbReference type="CDD" id="cd00293">
    <property type="entry name" value="USP-like"/>
    <property type="match status" value="1"/>
</dbReference>
<name>A0ABP8XHW7_9ACTN</name>
<dbReference type="Pfam" id="PF00582">
    <property type="entry name" value="Usp"/>
    <property type="match status" value="2"/>
</dbReference>
<feature type="domain" description="UspA" evidence="2">
    <location>
        <begin position="162"/>
        <end position="289"/>
    </location>
</feature>
<comment type="similarity">
    <text evidence="1">Belongs to the universal stress protein A family.</text>
</comment>
<dbReference type="InterPro" id="IPR006015">
    <property type="entry name" value="Universal_stress_UspA"/>
</dbReference>
<comment type="caution">
    <text evidence="3">The sequence shown here is derived from an EMBL/GenBank/DDBJ whole genome shotgun (WGS) entry which is preliminary data.</text>
</comment>
<dbReference type="PANTHER" id="PTHR46268">
    <property type="entry name" value="STRESS RESPONSE PROTEIN NHAX"/>
    <property type="match status" value="1"/>
</dbReference>
<dbReference type="Gene3D" id="3.40.50.12370">
    <property type="match status" value="1"/>
</dbReference>
<dbReference type="PANTHER" id="PTHR46268:SF6">
    <property type="entry name" value="UNIVERSAL STRESS PROTEIN UP12"/>
    <property type="match status" value="1"/>
</dbReference>
<organism evidence="3 4">
    <name type="scientific">Nocardioides conyzicola</name>
    <dbReference type="NCBI Taxonomy" id="1651781"/>
    <lineage>
        <taxon>Bacteria</taxon>
        <taxon>Bacillati</taxon>
        <taxon>Actinomycetota</taxon>
        <taxon>Actinomycetes</taxon>
        <taxon>Propionibacteriales</taxon>
        <taxon>Nocardioidaceae</taxon>
        <taxon>Nocardioides</taxon>
    </lineage>
</organism>
<evidence type="ECO:0000313" key="3">
    <source>
        <dbReference type="EMBL" id="GAA4707210.1"/>
    </source>
</evidence>
<keyword evidence="4" id="KW-1185">Reference proteome</keyword>
<dbReference type="Proteomes" id="UP001499974">
    <property type="component" value="Unassembled WGS sequence"/>
</dbReference>
<evidence type="ECO:0000313" key="4">
    <source>
        <dbReference type="Proteomes" id="UP001499974"/>
    </source>
</evidence>
<evidence type="ECO:0000256" key="1">
    <source>
        <dbReference type="ARBA" id="ARBA00008791"/>
    </source>
</evidence>
<dbReference type="RefSeq" id="WP_345521836.1">
    <property type="nucleotide sequence ID" value="NZ_BAABKM010000002.1"/>
</dbReference>
<dbReference type="PRINTS" id="PR01438">
    <property type="entry name" value="UNVRSLSTRESS"/>
</dbReference>
<feature type="domain" description="UspA" evidence="2">
    <location>
        <begin position="2"/>
        <end position="140"/>
    </location>
</feature>
<sequence length="291" mass="30381">MTIVVGHPTRTHDRSAVSLGAMLARSLSTDLLVVSVVPAQWPTLVAGNVDREYAAWAHEVGAAAVADAERVLAEVAGDLEARAVAVPGRSVPAALLEQARSVDAGLVVVGSAADGPWERVALGSTADHLLHSAHVPVAVAPRGFATHAVPRFTRATCAFRADRASAEVLRRTTEICASAGAAVRIATFGVLGKTMYPPEVRGEQDVLASFVEQAEAALREAAAATGLREVDHVVATGPDWASAVGRLEWRHDDVLVLGSSPRGVLARVFIGSHASRIIRHSPVPVVVVPES</sequence>
<accession>A0ABP8XHW7</accession>
<proteinExistence type="inferred from homology"/>
<evidence type="ECO:0000259" key="2">
    <source>
        <dbReference type="Pfam" id="PF00582"/>
    </source>
</evidence>
<dbReference type="EMBL" id="BAABKM010000002">
    <property type="protein sequence ID" value="GAA4707210.1"/>
    <property type="molecule type" value="Genomic_DNA"/>
</dbReference>
<reference evidence="4" key="1">
    <citation type="journal article" date="2019" name="Int. J. Syst. Evol. Microbiol.">
        <title>The Global Catalogue of Microorganisms (GCM) 10K type strain sequencing project: providing services to taxonomists for standard genome sequencing and annotation.</title>
        <authorList>
            <consortium name="The Broad Institute Genomics Platform"/>
            <consortium name="The Broad Institute Genome Sequencing Center for Infectious Disease"/>
            <person name="Wu L."/>
            <person name="Ma J."/>
        </authorList>
    </citation>
    <scope>NUCLEOTIDE SEQUENCE [LARGE SCALE GENOMIC DNA]</scope>
    <source>
        <strain evidence="4">JCM 18531</strain>
    </source>
</reference>